<evidence type="ECO:0000256" key="7">
    <source>
        <dbReference type="ARBA" id="ARBA00022692"/>
    </source>
</evidence>
<dbReference type="PANTHER" id="PTHR23033">
    <property type="entry name" value="BETA1,3-GALACTOSYLTRANSFERASE"/>
    <property type="match status" value="1"/>
</dbReference>
<evidence type="ECO:0000256" key="11">
    <source>
        <dbReference type="ARBA" id="ARBA00023136"/>
    </source>
</evidence>
<evidence type="ECO:0000256" key="5">
    <source>
        <dbReference type="ARBA" id="ARBA00022676"/>
    </source>
</evidence>
<evidence type="ECO:0000256" key="3">
    <source>
        <dbReference type="ARBA" id="ARBA00006462"/>
    </source>
</evidence>
<keyword evidence="7" id="KW-0812">Transmembrane</keyword>
<comment type="similarity">
    <text evidence="3">Belongs to the glycosyltransferase 31 family. Beta3-Gal-T subfamily.</text>
</comment>
<keyword evidence="14" id="KW-1185">Reference proteome</keyword>
<evidence type="ECO:0000313" key="13">
    <source>
        <dbReference type="EMBL" id="CAK3885007.1"/>
    </source>
</evidence>
<evidence type="ECO:0000256" key="4">
    <source>
        <dbReference type="ARBA" id="ARBA00012557"/>
    </source>
</evidence>
<evidence type="ECO:0000256" key="9">
    <source>
        <dbReference type="ARBA" id="ARBA00022968"/>
    </source>
</evidence>
<comment type="pathway">
    <text evidence="2">Protein modification; protein glycosylation.</text>
</comment>
<sequence length="508" mass="58065">MLPNFVAARCNRRIVLVFAILATPLVLLSTIFTLQDDAYGRRAANIVHQAVDAVEQATKPYRVTPGTTDTTTTTASEPIVLSDLDEYCRTFPDPGNIAVILKTGATEIHEKVPMQLATSLRCVKWPIILSDLEQHLGNMKVHDVLSNVSEEAMKNNTDFNIYRLQREYLANGRENELSTLRDLPGNSTDWHTEGKSAAWELDKYKFLHMIESSWELAPKKDWYVFVEADTYLSWPNLLYWLSTLDHEKPLYFGNGIRMWEYKATELLFGHGGSGILLSGATVAEFAATNRDIARKWDERIREMWFGDFVLAAALYEELDIRITKAQPSMTGNEPETQAFLPEMWCQPVITVHHIANQPMNAIWQYEKQHNDSGLRWKDVYHVSFPQGMPNHRNDWDNIAGDEAYALDFSPAQGENQSYESCELACSHNPKCMQFMYTESWTKKEEGPEVEKKCHHSLAIILGNQRLPRIGADGPDSLQTWSSGWMKDRIAKWVEDHRDCVLSDSNWPT</sequence>
<evidence type="ECO:0000256" key="2">
    <source>
        <dbReference type="ARBA" id="ARBA00004922"/>
    </source>
</evidence>
<keyword evidence="9" id="KW-0735">Signal-anchor</keyword>
<accession>A0AAI9E8D0</accession>
<dbReference type="AlphaFoldDB" id="A0AAI9E8D0"/>
<dbReference type="GO" id="GO:0000166">
    <property type="term" value="F:nucleotide binding"/>
    <property type="evidence" value="ECO:0007669"/>
    <property type="project" value="UniProtKB-KW"/>
</dbReference>
<dbReference type="GO" id="GO:0016263">
    <property type="term" value="F:glycoprotein-N-acetylgalactosamine 3-beta-galactosyltransferase activity"/>
    <property type="evidence" value="ECO:0007669"/>
    <property type="project" value="UniProtKB-EC"/>
</dbReference>
<evidence type="ECO:0000259" key="12">
    <source>
        <dbReference type="Pfam" id="PF02434"/>
    </source>
</evidence>
<evidence type="ECO:0000256" key="6">
    <source>
        <dbReference type="ARBA" id="ARBA00022679"/>
    </source>
</evidence>
<dbReference type="Pfam" id="PF02434">
    <property type="entry name" value="Fringe"/>
    <property type="match status" value="1"/>
</dbReference>
<feature type="domain" description="Fringe-like glycosyltransferase" evidence="12">
    <location>
        <begin position="207"/>
        <end position="325"/>
    </location>
</feature>
<keyword evidence="11" id="KW-0472">Membrane</keyword>
<dbReference type="EMBL" id="CAVMBE010000009">
    <property type="protein sequence ID" value="CAK3885007.1"/>
    <property type="molecule type" value="Genomic_DNA"/>
</dbReference>
<keyword evidence="10" id="KW-1133">Transmembrane helix</keyword>
<keyword evidence="8" id="KW-0547">Nucleotide-binding</keyword>
<dbReference type="PANTHER" id="PTHR23033:SF47">
    <property type="entry name" value="APPLE DOMAIN-CONTAINING PROTEIN-RELATED"/>
    <property type="match status" value="1"/>
</dbReference>
<evidence type="ECO:0000313" key="14">
    <source>
        <dbReference type="Proteomes" id="UP001296104"/>
    </source>
</evidence>
<name>A0AAI9E8D0_9PEZI</name>
<keyword evidence="5" id="KW-0328">Glycosyltransferase</keyword>
<protein>
    <recommendedName>
        <fullName evidence="4">N-acetylgalactosaminide beta-1,3-galactosyltransferase</fullName>
        <ecNumber evidence="4">2.4.1.122</ecNumber>
    </recommendedName>
</protein>
<dbReference type="GO" id="GO:0016020">
    <property type="term" value="C:membrane"/>
    <property type="evidence" value="ECO:0007669"/>
    <property type="project" value="UniProtKB-SubCell"/>
</dbReference>
<keyword evidence="6" id="KW-0808">Transferase</keyword>
<comment type="subcellular location">
    <subcellularLocation>
        <location evidence="1">Membrane</location>
        <topology evidence="1">Single-pass type II membrane protein</topology>
    </subcellularLocation>
</comment>
<proteinExistence type="inferred from homology"/>
<evidence type="ECO:0000256" key="8">
    <source>
        <dbReference type="ARBA" id="ARBA00022741"/>
    </source>
</evidence>
<dbReference type="Proteomes" id="UP001296104">
    <property type="component" value="Unassembled WGS sequence"/>
</dbReference>
<dbReference type="InterPro" id="IPR026050">
    <property type="entry name" value="C1GALT1/C1GALT1_chp1"/>
</dbReference>
<evidence type="ECO:0000256" key="10">
    <source>
        <dbReference type="ARBA" id="ARBA00022989"/>
    </source>
</evidence>
<dbReference type="Gene3D" id="3.90.550.50">
    <property type="match status" value="1"/>
</dbReference>
<organism evidence="13 14">
    <name type="scientific">Lecanosticta acicola</name>
    <dbReference type="NCBI Taxonomy" id="111012"/>
    <lineage>
        <taxon>Eukaryota</taxon>
        <taxon>Fungi</taxon>
        <taxon>Dikarya</taxon>
        <taxon>Ascomycota</taxon>
        <taxon>Pezizomycotina</taxon>
        <taxon>Dothideomycetes</taxon>
        <taxon>Dothideomycetidae</taxon>
        <taxon>Mycosphaerellales</taxon>
        <taxon>Mycosphaerellaceae</taxon>
        <taxon>Lecanosticta</taxon>
    </lineage>
</organism>
<comment type="caution">
    <text evidence="13">The sequence shown here is derived from an EMBL/GenBank/DDBJ whole genome shotgun (WGS) entry which is preliminary data.</text>
</comment>
<dbReference type="InterPro" id="IPR003378">
    <property type="entry name" value="Fringe-like_glycosylTrfase"/>
</dbReference>
<reference evidence="13" key="1">
    <citation type="submission" date="2023-11" db="EMBL/GenBank/DDBJ databases">
        <authorList>
            <person name="Alioto T."/>
            <person name="Alioto T."/>
            <person name="Gomez Garrido J."/>
        </authorList>
    </citation>
    <scope>NUCLEOTIDE SEQUENCE</scope>
</reference>
<gene>
    <name evidence="13" type="ORF">LECACI_7A002210</name>
</gene>
<evidence type="ECO:0000256" key="1">
    <source>
        <dbReference type="ARBA" id="ARBA00004606"/>
    </source>
</evidence>
<dbReference type="EC" id="2.4.1.122" evidence="4"/>